<dbReference type="Proteomes" id="UP000011910">
    <property type="component" value="Unassembled WGS sequence"/>
</dbReference>
<proteinExistence type="predicted"/>
<dbReference type="Gene3D" id="1.20.120.330">
    <property type="entry name" value="Nucleotidyltransferases domain 2"/>
    <property type="match status" value="1"/>
</dbReference>
<sequence>MHTSFHHLPALEQQQLEQALELIKALVAPEKVLLLPQPALTGIDTNVAPVPYPYCLDFLVLLEKAGNAQRSELQEKLKTASSGTRNSAGYSISSTQCHILLARARKLLLIARCICRSRILSLQAAASISTSAFSCHETAL</sequence>
<name>M7P0M8_9BACT</name>
<evidence type="ECO:0000313" key="2">
    <source>
        <dbReference type="Proteomes" id="UP000011910"/>
    </source>
</evidence>
<accession>M7P0M8</accession>
<dbReference type="RefSeq" id="WP_009194080.1">
    <property type="nucleotide sequence ID" value="NZ_AODQ01000010.1"/>
</dbReference>
<organism evidence="1 2">
    <name type="scientific">Cesiribacter andamanensis AMV16</name>
    <dbReference type="NCBI Taxonomy" id="1279009"/>
    <lineage>
        <taxon>Bacteria</taxon>
        <taxon>Pseudomonadati</taxon>
        <taxon>Bacteroidota</taxon>
        <taxon>Cytophagia</taxon>
        <taxon>Cytophagales</taxon>
        <taxon>Cesiribacteraceae</taxon>
        <taxon>Cesiribacter</taxon>
    </lineage>
</organism>
<keyword evidence="2" id="KW-1185">Reference proteome</keyword>
<gene>
    <name evidence="1" type="ORF">ADICEAN_00673</name>
</gene>
<dbReference type="STRING" id="1279009.ADICEAN_00673"/>
<comment type="caution">
    <text evidence="1">The sequence shown here is derived from an EMBL/GenBank/DDBJ whole genome shotgun (WGS) entry which is preliminary data.</text>
</comment>
<dbReference type="AlphaFoldDB" id="M7P0M8"/>
<protein>
    <submittedName>
        <fullName evidence="1">Uncharacterized protein</fullName>
    </submittedName>
</protein>
<dbReference type="EMBL" id="AODQ01000010">
    <property type="protein sequence ID" value="EMR04149.1"/>
    <property type="molecule type" value="Genomic_DNA"/>
</dbReference>
<reference evidence="1 2" key="1">
    <citation type="journal article" date="2013" name="Genome Announc.">
        <title>Draft Genome Sequence of Cesiribacter andamanensis Strain AMV16T, Isolated from a Soil Sample from a Mud Volcano in the Andaman Islands, India.</title>
        <authorList>
            <person name="Shivaji S."/>
            <person name="Ara S."/>
            <person name="Begum Z."/>
            <person name="Srinivas T.N."/>
            <person name="Singh A."/>
            <person name="Kumar Pinnaka A."/>
        </authorList>
    </citation>
    <scope>NUCLEOTIDE SEQUENCE [LARGE SCALE GENOMIC DNA]</scope>
    <source>
        <strain evidence="1 2">AMV16</strain>
    </source>
</reference>
<evidence type="ECO:0000313" key="1">
    <source>
        <dbReference type="EMBL" id="EMR04149.1"/>
    </source>
</evidence>